<organism evidence="1 2">
    <name type="scientific">Bradyrhizobium brasilense</name>
    <dbReference type="NCBI Taxonomy" id="1419277"/>
    <lineage>
        <taxon>Bacteria</taxon>
        <taxon>Pseudomonadati</taxon>
        <taxon>Pseudomonadota</taxon>
        <taxon>Alphaproteobacteria</taxon>
        <taxon>Hyphomicrobiales</taxon>
        <taxon>Nitrobacteraceae</taxon>
        <taxon>Bradyrhizobium</taxon>
    </lineage>
</organism>
<accession>A0A1G6IJ49</accession>
<dbReference type="EMBL" id="FMZW01000001">
    <property type="protein sequence ID" value="SDC06612.1"/>
    <property type="molecule type" value="Genomic_DNA"/>
</dbReference>
<reference evidence="1 2" key="1">
    <citation type="submission" date="2016-10" db="EMBL/GenBank/DDBJ databases">
        <authorList>
            <person name="de Groot N.N."/>
        </authorList>
    </citation>
    <scope>NUCLEOTIDE SEQUENCE [LARGE SCALE GENOMIC DNA]</scope>
    <source>
        <strain evidence="1 2">R5</strain>
    </source>
</reference>
<evidence type="ECO:0008006" key="3">
    <source>
        <dbReference type="Google" id="ProtNLM"/>
    </source>
</evidence>
<name>A0A1G6IJ49_9BRAD</name>
<gene>
    <name evidence="1" type="ORF">SAMN05216337_1001168</name>
</gene>
<sequence length="152" mass="16197">MSTTEVQARAAVKAQLPDSAFAFPLYWQGDVAPTLPDDPAPFAFIVFNNQGSGGRPTAFGGGPGRNLYRYRALVEAFVLSPIGSEIGAEMALNRAEQIASRLRSFRDDDISVHAADARYVGSGSDISVPGLTPVNNYQCAVAEITLTFDQIG</sequence>
<dbReference type="AlphaFoldDB" id="A0A1G6IJ49"/>
<proteinExistence type="predicted"/>
<evidence type="ECO:0000313" key="2">
    <source>
        <dbReference type="Proteomes" id="UP000199245"/>
    </source>
</evidence>
<dbReference type="Proteomes" id="UP000199245">
    <property type="component" value="Unassembled WGS sequence"/>
</dbReference>
<evidence type="ECO:0000313" key="1">
    <source>
        <dbReference type="EMBL" id="SDC06612.1"/>
    </source>
</evidence>
<protein>
    <recommendedName>
        <fullName evidence="3">DUF3168 domain-containing protein</fullName>
    </recommendedName>
</protein>